<feature type="region of interest" description="Disordered" evidence="1">
    <location>
        <begin position="1"/>
        <end position="36"/>
    </location>
</feature>
<evidence type="ECO:0000313" key="2">
    <source>
        <dbReference type="EMBL" id="QJC55865.1"/>
    </source>
</evidence>
<feature type="compositionally biased region" description="Polar residues" evidence="1">
    <location>
        <begin position="1"/>
        <end position="19"/>
    </location>
</feature>
<sequence length="309" mass="34690">MQNSPINRQTVLTPTQTASVEKPKVKDGKHTAQVSPNSIRARATTTIHQTPLQQRLVSRIETTTSSKLDRKSLPLTTQDFENSPVQNKNSEKQNGNAVKILNFIDHFNIGGFTTVDSLKSYLGQVSIDLNDSLFFENFSSLYFIKINLSFTKALIDFNLNLNTNEYNLLIFEKLNVLIKVKENEIINNINFILNSSGLLQNVNTEDTENAKDIMETIKFFASQTSSDQIRNIAATIKSKTHQKNFLAAFDEGRKERWDRTQGLHTLLIDLLPSALSTITTDYINESPDIGAQRPTDIPPPDPSSCCVIL</sequence>
<dbReference type="AlphaFoldDB" id="A0A6H2H7M8"/>
<evidence type="ECO:0000313" key="3">
    <source>
        <dbReference type="Proteomes" id="UP000502041"/>
    </source>
</evidence>
<proteinExistence type="predicted"/>
<protein>
    <submittedName>
        <fullName evidence="2">Uncharacterized protein</fullName>
    </submittedName>
</protein>
<name>A0A6H2H7M8_9BURK</name>
<organism evidence="2 3">
    <name type="scientific">Polaromonas vacuolata</name>
    <dbReference type="NCBI Taxonomy" id="37448"/>
    <lineage>
        <taxon>Bacteria</taxon>
        <taxon>Pseudomonadati</taxon>
        <taxon>Pseudomonadota</taxon>
        <taxon>Betaproteobacteria</taxon>
        <taxon>Burkholderiales</taxon>
        <taxon>Comamonadaceae</taxon>
        <taxon>Polaromonas</taxon>
    </lineage>
</organism>
<feature type="compositionally biased region" description="Basic and acidic residues" evidence="1">
    <location>
        <begin position="21"/>
        <end position="30"/>
    </location>
</feature>
<evidence type="ECO:0000256" key="1">
    <source>
        <dbReference type="SAM" id="MobiDB-lite"/>
    </source>
</evidence>
<keyword evidence="3" id="KW-1185">Reference proteome</keyword>
<dbReference type="KEGG" id="pvac:HC248_01149"/>
<dbReference type="Proteomes" id="UP000502041">
    <property type="component" value="Chromosome"/>
</dbReference>
<gene>
    <name evidence="2" type="ORF">HC248_01149</name>
</gene>
<accession>A0A6H2H7M8</accession>
<dbReference type="EMBL" id="CP051461">
    <property type="protein sequence ID" value="QJC55865.1"/>
    <property type="molecule type" value="Genomic_DNA"/>
</dbReference>
<reference evidence="2 3" key="1">
    <citation type="submission" date="2020-04" db="EMBL/GenBank/DDBJ databases">
        <title>Complete genome of a Psychrophilic, Marine, Gas Vacuolate Bacterium Polaromonas vacuolata KCTC 22033T.</title>
        <authorList>
            <person name="Hwang K."/>
            <person name="Kim K.M."/>
        </authorList>
    </citation>
    <scope>NUCLEOTIDE SEQUENCE [LARGE SCALE GENOMIC DNA]</scope>
    <source>
        <strain evidence="2 3">KCTC 22033</strain>
    </source>
</reference>
<feature type="region of interest" description="Disordered" evidence="1">
    <location>
        <begin position="71"/>
        <end position="91"/>
    </location>
</feature>
<feature type="compositionally biased region" description="Polar residues" evidence="1">
    <location>
        <begin position="74"/>
        <end position="91"/>
    </location>
</feature>